<reference evidence="2 3" key="1">
    <citation type="submission" date="2020-12" db="EMBL/GenBank/DDBJ databases">
        <title>Draft genome sequence of the commensal strain Corynebacterium tuberculostearicum MFP09/CIP 102622 isolated from human skin.</title>
        <authorList>
            <person name="Boukerb A.M."/>
            <person name="Janvier X."/>
            <person name="Feuilloley M.G.J."/>
            <person name="Groboillot A."/>
        </authorList>
    </citation>
    <scope>NUCLEOTIDE SEQUENCE [LARGE SCALE GENOMIC DNA]</scope>
    <source>
        <strain evidence="2 3">CIP 102622</strain>
    </source>
</reference>
<keyword evidence="3" id="KW-1185">Reference proteome</keyword>
<proteinExistence type="predicted"/>
<dbReference type="AlphaFoldDB" id="A0A8I1I041"/>
<organism evidence="2 3">
    <name type="scientific">Corynebacterium tuberculostearicum</name>
    <dbReference type="NCBI Taxonomy" id="38304"/>
    <lineage>
        <taxon>Bacteria</taxon>
        <taxon>Bacillati</taxon>
        <taxon>Actinomycetota</taxon>
        <taxon>Actinomycetes</taxon>
        <taxon>Mycobacteriales</taxon>
        <taxon>Corynebacteriaceae</taxon>
        <taxon>Corynebacterium</taxon>
    </lineage>
</organism>
<evidence type="ECO:0000313" key="3">
    <source>
        <dbReference type="Proteomes" id="UP000603369"/>
    </source>
</evidence>
<gene>
    <name evidence="2" type="ORF">JDP02_00470</name>
</gene>
<comment type="caution">
    <text evidence="2">The sequence shown here is derived from an EMBL/GenBank/DDBJ whole genome shotgun (WGS) entry which is preliminary data.</text>
</comment>
<sequence length="149" mass="16079">MTSFLVFLHVAAAILLIGPVCVSTSSFQTQMAKAAQGDNAALGSARVLHNITNTYGYISAIVPILGLGVFLSDISAYKSEVNFHIAILVAIIAWCLLFFVILPKQKKAMAALESTESFNYAAAKKPLSAFGGVFNLLWIICLILMYVNF</sequence>
<name>A0A8I1I041_9CORY</name>
<dbReference type="Proteomes" id="UP000603369">
    <property type="component" value="Unassembled WGS sequence"/>
</dbReference>
<accession>A0A8I1I041</accession>
<feature type="transmembrane region" description="Helical" evidence="1">
    <location>
        <begin position="127"/>
        <end position="147"/>
    </location>
</feature>
<dbReference type="RefSeq" id="WP_200435163.1">
    <property type="nucleotide sequence ID" value="NZ_CP175770.1"/>
</dbReference>
<keyword evidence="1" id="KW-1133">Transmembrane helix</keyword>
<keyword evidence="1" id="KW-0812">Transmembrane</keyword>
<evidence type="ECO:0000256" key="1">
    <source>
        <dbReference type="SAM" id="Phobius"/>
    </source>
</evidence>
<protein>
    <submittedName>
        <fullName evidence="2">DUF2269 domain-containing protein</fullName>
    </submittedName>
</protein>
<feature type="transmembrane region" description="Helical" evidence="1">
    <location>
        <begin position="83"/>
        <end position="102"/>
    </location>
</feature>
<feature type="transmembrane region" description="Helical" evidence="1">
    <location>
        <begin position="54"/>
        <end position="71"/>
    </location>
</feature>
<evidence type="ECO:0000313" key="2">
    <source>
        <dbReference type="EMBL" id="MBK3426993.1"/>
    </source>
</evidence>
<dbReference type="EMBL" id="JAEHFL010000001">
    <property type="protein sequence ID" value="MBK3426993.1"/>
    <property type="molecule type" value="Genomic_DNA"/>
</dbReference>
<keyword evidence="1" id="KW-0472">Membrane</keyword>